<sequence length="752" mass="84605">MTKYVRQILLGIIIGLLGMVIYLTPQGWSLEEKYGLYWLFQLRGTMPPPNEVIVVAIDRPSASQLGLPVTPNFWPWPRNIHANLIDRLAQAGAQVIVLDLIFHTTGTVPEHDQQLTKAISSAGNVIIVERLYTEQLDFTNDENESFQLKLIKEESIPLLPEISDAVLSHAPFPLPDKPRINAYWAFKPGIGDAPTIPAIVLQAFTLKIYDDFRRLLQKVHNLDVAQQLPDQDRIKDLESLVFTMRHLFVNQPEIKRQLLLELRDSTSLDKDTKQMIQVLINLYSGQEAYYLNFYGPPRSIKTIPYYQFLQPPEGDEKSLNAALDSVKDKVVFVGLSSTTQSENEQIRDAYHSVFTDPEGVKISGVEIAATAFANLLENKSVRPFSYAGSLGLLLIMGLTAGIIFPLLSNRNLIVVSFILAAAYVVFAWLLFKQASIWLPLVIPLFIMIPGAIFGAIILKYLAARHERDQLLELFGQFTPERVVGDLTRHVDANLHKDQLVFGACLFTDVKGYTTLAEAMDVRQLKLLMDDYFDILSRSVKQNNGVVSEKIGDAMLAIWEVTSARKILREEACKAGLAIVDNINQFNHDRNHPALPTRIGIHFGELLITKYGSGSMDNYIYRVVGDLINTTSRIEGTNKLLGTNLLVTSEVIEGIDRFLTRPLGSFLFAGKSLPVNLCELMTYQQRATNQQMQLCAMFTDALTAYLQQQAIAIQKWTEILRIFPNDGPTKFYLSICSQSSPDQWSSIIKLNEK</sequence>
<feature type="transmembrane region" description="Helical" evidence="1">
    <location>
        <begin position="7"/>
        <end position="24"/>
    </location>
</feature>
<protein>
    <submittedName>
        <fullName evidence="3">Adenylate cyclase</fullName>
    </submittedName>
</protein>
<dbReference type="SUPFAM" id="SSF55073">
    <property type="entry name" value="Nucleotide cyclase"/>
    <property type="match status" value="1"/>
</dbReference>
<keyword evidence="1" id="KW-0472">Membrane</keyword>
<dbReference type="InterPro" id="IPR001054">
    <property type="entry name" value="A/G_cyclase"/>
</dbReference>
<dbReference type="EMBL" id="FOSP01000001">
    <property type="protein sequence ID" value="SFK17049.1"/>
    <property type="molecule type" value="Genomic_DNA"/>
</dbReference>
<feature type="domain" description="Guanylate cyclase" evidence="2">
    <location>
        <begin position="503"/>
        <end position="634"/>
    </location>
</feature>
<dbReference type="PANTHER" id="PTHR43081:SF1">
    <property type="entry name" value="ADENYLATE CYCLASE, TERMINAL-DIFFERENTIATION SPECIFIC"/>
    <property type="match status" value="1"/>
</dbReference>
<proteinExistence type="predicted"/>
<feature type="transmembrane region" description="Helical" evidence="1">
    <location>
        <begin position="437"/>
        <end position="461"/>
    </location>
</feature>
<dbReference type="PROSITE" id="PS50125">
    <property type="entry name" value="GUANYLATE_CYCLASE_2"/>
    <property type="match status" value="1"/>
</dbReference>
<keyword evidence="1" id="KW-1133">Transmembrane helix</keyword>
<feature type="transmembrane region" description="Helical" evidence="1">
    <location>
        <begin position="412"/>
        <end position="431"/>
    </location>
</feature>
<evidence type="ECO:0000259" key="2">
    <source>
        <dbReference type="PROSITE" id="PS50125"/>
    </source>
</evidence>
<dbReference type="InterPro" id="IPR029787">
    <property type="entry name" value="Nucleotide_cyclase"/>
</dbReference>
<dbReference type="InterPro" id="IPR050697">
    <property type="entry name" value="Adenylyl/Guanylyl_Cyclase_3/4"/>
</dbReference>
<dbReference type="SMART" id="SM00044">
    <property type="entry name" value="CYCc"/>
    <property type="match status" value="1"/>
</dbReference>
<dbReference type="Pfam" id="PF00211">
    <property type="entry name" value="Guanylate_cyc"/>
    <property type="match status" value="1"/>
</dbReference>
<evidence type="ECO:0000313" key="3">
    <source>
        <dbReference type="EMBL" id="SFK17049.1"/>
    </source>
</evidence>
<name>A0A1I3XCG9_9PROT</name>
<dbReference type="RefSeq" id="WP_090696668.1">
    <property type="nucleotide sequence ID" value="NZ_FOSP01000001.1"/>
</dbReference>
<dbReference type="AlphaFoldDB" id="A0A1I3XCG9"/>
<feature type="transmembrane region" description="Helical" evidence="1">
    <location>
        <begin position="384"/>
        <end position="407"/>
    </location>
</feature>
<dbReference type="PANTHER" id="PTHR43081">
    <property type="entry name" value="ADENYLATE CYCLASE, TERMINAL-DIFFERENTIATION SPECIFIC-RELATED"/>
    <property type="match status" value="1"/>
</dbReference>
<keyword evidence="4" id="KW-1185">Reference proteome</keyword>
<gene>
    <name evidence="3" type="ORF">SAMN05216302_1001217</name>
</gene>
<dbReference type="OrthoDB" id="9802500at2"/>
<dbReference type="GO" id="GO:0004016">
    <property type="term" value="F:adenylate cyclase activity"/>
    <property type="evidence" value="ECO:0007669"/>
    <property type="project" value="UniProtKB-ARBA"/>
</dbReference>
<dbReference type="Gene3D" id="3.30.70.1230">
    <property type="entry name" value="Nucleotide cyclase"/>
    <property type="match status" value="1"/>
</dbReference>
<dbReference type="GO" id="GO:0009190">
    <property type="term" value="P:cyclic nucleotide biosynthetic process"/>
    <property type="evidence" value="ECO:0007669"/>
    <property type="project" value="InterPro"/>
</dbReference>
<keyword evidence="1" id="KW-0812">Transmembrane</keyword>
<dbReference type="GO" id="GO:0035556">
    <property type="term" value="P:intracellular signal transduction"/>
    <property type="evidence" value="ECO:0007669"/>
    <property type="project" value="InterPro"/>
</dbReference>
<dbReference type="CDD" id="cd07302">
    <property type="entry name" value="CHD"/>
    <property type="match status" value="1"/>
</dbReference>
<evidence type="ECO:0000256" key="1">
    <source>
        <dbReference type="SAM" id="Phobius"/>
    </source>
</evidence>
<dbReference type="Proteomes" id="UP000199533">
    <property type="component" value="Unassembled WGS sequence"/>
</dbReference>
<accession>A0A1I3XCG9</accession>
<dbReference type="STRING" id="52441.SAMN05216302_1001217"/>
<dbReference type="SMART" id="SM01080">
    <property type="entry name" value="CHASE2"/>
    <property type="match status" value="1"/>
</dbReference>
<dbReference type="Pfam" id="PF05226">
    <property type="entry name" value="CHASE2"/>
    <property type="match status" value="1"/>
</dbReference>
<evidence type="ECO:0000313" key="4">
    <source>
        <dbReference type="Proteomes" id="UP000199533"/>
    </source>
</evidence>
<organism evidence="3 4">
    <name type="scientific">Nitrosomonas aestuarii</name>
    <dbReference type="NCBI Taxonomy" id="52441"/>
    <lineage>
        <taxon>Bacteria</taxon>
        <taxon>Pseudomonadati</taxon>
        <taxon>Pseudomonadota</taxon>
        <taxon>Betaproteobacteria</taxon>
        <taxon>Nitrosomonadales</taxon>
        <taxon>Nitrosomonadaceae</taxon>
        <taxon>Nitrosomonas</taxon>
    </lineage>
</organism>
<reference evidence="4" key="1">
    <citation type="submission" date="2016-10" db="EMBL/GenBank/DDBJ databases">
        <authorList>
            <person name="Varghese N."/>
            <person name="Submissions S."/>
        </authorList>
    </citation>
    <scope>NUCLEOTIDE SEQUENCE [LARGE SCALE GENOMIC DNA]</scope>
    <source>
        <strain evidence="4">Nm69</strain>
    </source>
</reference>
<dbReference type="InterPro" id="IPR007890">
    <property type="entry name" value="CHASE2"/>
</dbReference>